<proteinExistence type="evidence at transcript level"/>
<dbReference type="GO" id="GO:0015293">
    <property type="term" value="F:symporter activity"/>
    <property type="evidence" value="ECO:0007669"/>
    <property type="project" value="UniProtKB-KW"/>
</dbReference>
<comment type="subcellular location">
    <subcellularLocation>
        <location evidence="1">Membrane</location>
        <topology evidence="1">Multi-pass membrane protein</topology>
    </subcellularLocation>
</comment>
<reference evidence="8" key="1">
    <citation type="submission" date="2015-05" db="EMBL/GenBank/DDBJ databases">
        <title>Function and evolution of the root in the bone-eating worm Osedax japonicus.</title>
        <authorList>
            <person name="Miyamoto N."/>
            <person name="Yoshida M."/>
            <person name="Koga H."/>
            <person name="Fujiwara Y."/>
        </authorList>
    </citation>
    <scope>NUCLEOTIDE SEQUENCE</scope>
</reference>
<feature type="transmembrane region" description="Helical" evidence="7">
    <location>
        <begin position="164"/>
        <end position="184"/>
    </location>
</feature>
<dbReference type="InterPro" id="IPR036259">
    <property type="entry name" value="MFS_trans_sf"/>
</dbReference>
<dbReference type="EMBL" id="LC056020">
    <property type="protein sequence ID" value="BAT62472.1"/>
    <property type="molecule type" value="mRNA"/>
</dbReference>
<dbReference type="SUPFAM" id="SSF103473">
    <property type="entry name" value="MFS general substrate transporter"/>
    <property type="match status" value="1"/>
</dbReference>
<keyword evidence="4" id="KW-0769">Symport</keyword>
<evidence type="ECO:0000256" key="6">
    <source>
        <dbReference type="ARBA" id="ARBA00023136"/>
    </source>
</evidence>
<organism evidence="8">
    <name type="scientific">Osedax japonicus</name>
    <dbReference type="NCBI Taxonomy" id="385425"/>
    <lineage>
        <taxon>Eukaryota</taxon>
        <taxon>Metazoa</taxon>
        <taxon>Spiralia</taxon>
        <taxon>Lophotrochozoa</taxon>
        <taxon>Annelida</taxon>
        <taxon>Polychaeta</taxon>
        <taxon>Sedentaria</taxon>
        <taxon>Canalipalpata</taxon>
        <taxon>Sabellida</taxon>
        <taxon>Siboglinidae</taxon>
        <taxon>Osedax</taxon>
    </lineage>
</organism>
<keyword evidence="6 7" id="KW-0472">Membrane</keyword>
<accession>A0A0S3Q295</accession>
<dbReference type="InterPro" id="IPR011701">
    <property type="entry name" value="MFS"/>
</dbReference>
<dbReference type="Pfam" id="PF07690">
    <property type="entry name" value="MFS_1"/>
    <property type="match status" value="1"/>
</dbReference>
<dbReference type="GO" id="GO:0016020">
    <property type="term" value="C:membrane"/>
    <property type="evidence" value="ECO:0007669"/>
    <property type="project" value="UniProtKB-SubCell"/>
</dbReference>
<feature type="transmembrane region" description="Helical" evidence="7">
    <location>
        <begin position="74"/>
        <end position="92"/>
    </location>
</feature>
<evidence type="ECO:0000256" key="4">
    <source>
        <dbReference type="ARBA" id="ARBA00022847"/>
    </source>
</evidence>
<feature type="non-terminal residue" evidence="8">
    <location>
        <position position="1"/>
    </location>
</feature>
<evidence type="ECO:0000256" key="2">
    <source>
        <dbReference type="ARBA" id="ARBA00022448"/>
    </source>
</evidence>
<dbReference type="Gene3D" id="1.20.1250.20">
    <property type="entry name" value="MFS general substrate transporter like domains"/>
    <property type="match status" value="1"/>
</dbReference>
<dbReference type="InterPro" id="IPR050382">
    <property type="entry name" value="MFS_Na/Anion_cotransporter"/>
</dbReference>
<feature type="transmembrane region" description="Helical" evidence="7">
    <location>
        <begin position="128"/>
        <end position="152"/>
    </location>
</feature>
<keyword evidence="3 7" id="KW-0812">Transmembrane</keyword>
<keyword evidence="2" id="KW-0813">Transport</keyword>
<evidence type="ECO:0000256" key="7">
    <source>
        <dbReference type="SAM" id="Phobius"/>
    </source>
</evidence>
<evidence type="ECO:0000256" key="3">
    <source>
        <dbReference type="ARBA" id="ARBA00022692"/>
    </source>
</evidence>
<evidence type="ECO:0000256" key="5">
    <source>
        <dbReference type="ARBA" id="ARBA00022989"/>
    </source>
</evidence>
<dbReference type="PANTHER" id="PTHR11662">
    <property type="entry name" value="SOLUTE CARRIER FAMILY 17"/>
    <property type="match status" value="1"/>
</dbReference>
<keyword evidence="5 7" id="KW-1133">Transmembrane helix</keyword>
<dbReference type="AlphaFoldDB" id="A0A0S3Q295"/>
<feature type="transmembrane region" description="Helical" evidence="7">
    <location>
        <begin position="36"/>
        <end position="53"/>
    </location>
</feature>
<feature type="non-terminal residue" evidence="8">
    <location>
        <position position="202"/>
    </location>
</feature>
<evidence type="ECO:0000313" key="8">
    <source>
        <dbReference type="EMBL" id="BAT62472.1"/>
    </source>
</evidence>
<dbReference type="GO" id="GO:0006820">
    <property type="term" value="P:monoatomic anion transport"/>
    <property type="evidence" value="ECO:0007669"/>
    <property type="project" value="TreeGrafter"/>
</dbReference>
<dbReference type="PANTHER" id="PTHR11662:SF399">
    <property type="entry name" value="FI19708P1-RELATED"/>
    <property type="match status" value="1"/>
</dbReference>
<protein>
    <submittedName>
        <fullName evidence="8">Solute carrier family 17</fullName>
    </submittedName>
</protein>
<gene>
    <name evidence="8" type="primary">Oja-slc17a-1</name>
</gene>
<name>A0A0S3Q295_9ANNE</name>
<dbReference type="FunFam" id="1.20.1250.20:FF:000003">
    <property type="entry name" value="Solute carrier family 17 member 3"/>
    <property type="match status" value="1"/>
</dbReference>
<evidence type="ECO:0000256" key="1">
    <source>
        <dbReference type="ARBA" id="ARBA00004141"/>
    </source>
</evidence>
<sequence>AILTAHTCNNWGYYSMITCIPLFISDVYRVDLKDNGLLSAAPFVFAAFSAMITSPIADWLRNSGYLSTKNTRKLFQTSSLVLAACCIVPLTFVSKNSAIVLLSLGVTSLGLSKSGFSCNHVDIAPKYAGILVGLTNTAATFPGILAPMFTTYMTPNATVEEWRVVFYITAGIFLFGAFSFLLFADGEYQEWSGSKVVILEQE</sequence>